<feature type="region of interest" description="Disordered" evidence="1">
    <location>
        <begin position="384"/>
        <end position="412"/>
    </location>
</feature>
<dbReference type="AlphaFoldDB" id="A0AAU7AXF4"/>
<gene>
    <name evidence="2" type="ORF">DSM112329_03186</name>
</gene>
<dbReference type="SUPFAM" id="SSF51905">
    <property type="entry name" value="FAD/NAD(P)-binding domain"/>
    <property type="match status" value="1"/>
</dbReference>
<dbReference type="PANTHER" id="PTHR42685:SF22">
    <property type="entry name" value="CONDITIONED MEDIUM FACTOR RECEPTOR 1"/>
    <property type="match status" value="1"/>
</dbReference>
<protein>
    <recommendedName>
        <fullName evidence="3">NAD(P)/FAD-dependent oxidoreductase</fullName>
    </recommendedName>
</protein>
<dbReference type="InterPro" id="IPR050407">
    <property type="entry name" value="Geranylgeranyl_reductase"/>
</dbReference>
<evidence type="ECO:0000256" key="1">
    <source>
        <dbReference type="SAM" id="MobiDB-lite"/>
    </source>
</evidence>
<dbReference type="RefSeq" id="WP_354697553.1">
    <property type="nucleotide sequence ID" value="NZ_CP114014.1"/>
</dbReference>
<organism evidence="2">
    <name type="scientific">Paraconexibacter sp. AEG42_29</name>
    <dbReference type="NCBI Taxonomy" id="2997339"/>
    <lineage>
        <taxon>Bacteria</taxon>
        <taxon>Bacillati</taxon>
        <taxon>Actinomycetota</taxon>
        <taxon>Thermoleophilia</taxon>
        <taxon>Solirubrobacterales</taxon>
        <taxon>Paraconexibacteraceae</taxon>
        <taxon>Paraconexibacter</taxon>
    </lineage>
</organism>
<sequence>MALRATKRGEERTPLAGDYDVLICGASFAGLTVARELSGSGARVLLIDRYEIGERQTSACAAPTEWLDNMGLSESILQTFGDLVVHRLQAKGGPKRSKTYRWALPWTFSTFDYRKLCALLKEQSPDVPFETAKVDGITHGGAIHTVHTDRGDLTAPLVVDALGWRRNLGTDPDGIDIPTARLSRGLEVHPPDAGAAGKDLELWLDTDYIKPGYSWSFPAGHETRVGVGSFDPKIKVKRPTDELAHNIGVGVEGGYQGNWIPHVLRPATEANVFFVGDSAGHCLPTTAEGIRTALYFGLAVGRELRAVVDGRQSRGQALERYHSFSADHEFAFSWLWRVQTIFSGINKLPLMDSALDVFQRPSLIKWAFNHYLAIAPPSYALEPSWPDARSRQDAGPSVAVESAPERGELTAA</sequence>
<dbReference type="PANTHER" id="PTHR42685">
    <property type="entry name" value="GERANYLGERANYL DIPHOSPHATE REDUCTASE"/>
    <property type="match status" value="1"/>
</dbReference>
<dbReference type="EMBL" id="CP114014">
    <property type="protein sequence ID" value="XAY06317.1"/>
    <property type="molecule type" value="Genomic_DNA"/>
</dbReference>
<accession>A0AAU7AXF4</accession>
<feature type="compositionally biased region" description="Basic and acidic residues" evidence="1">
    <location>
        <begin position="403"/>
        <end position="412"/>
    </location>
</feature>
<evidence type="ECO:0000313" key="2">
    <source>
        <dbReference type="EMBL" id="XAY06317.1"/>
    </source>
</evidence>
<reference evidence="2" key="1">
    <citation type="submission" date="2022-12" db="EMBL/GenBank/DDBJ databases">
        <title>Paraconexibacter alkalitolerans sp. nov. and Baekduia alba sp. nov., isolated from soil and emended description of the genera Paraconexibacter (Chun et al., 2020) and Baekduia (An et al., 2020).</title>
        <authorList>
            <person name="Vieira S."/>
            <person name="Huber K.J."/>
            <person name="Geppert A."/>
            <person name="Wolf J."/>
            <person name="Neumann-Schaal M."/>
            <person name="Muesken M."/>
            <person name="Overmann J."/>
        </authorList>
    </citation>
    <scope>NUCLEOTIDE SEQUENCE</scope>
    <source>
        <strain evidence="2">AEG42_29</strain>
    </source>
</reference>
<proteinExistence type="predicted"/>
<dbReference type="Pfam" id="PF12831">
    <property type="entry name" value="FAD_oxidored"/>
    <property type="match status" value="1"/>
</dbReference>
<evidence type="ECO:0008006" key="3">
    <source>
        <dbReference type="Google" id="ProtNLM"/>
    </source>
</evidence>
<dbReference type="Gene3D" id="3.50.50.60">
    <property type="entry name" value="FAD/NAD(P)-binding domain"/>
    <property type="match status" value="1"/>
</dbReference>
<dbReference type="InterPro" id="IPR036188">
    <property type="entry name" value="FAD/NAD-bd_sf"/>
</dbReference>
<name>A0AAU7AXF4_9ACTN</name>
<dbReference type="KEGG" id="parq:DSM112329_03186"/>